<evidence type="ECO:0008006" key="4">
    <source>
        <dbReference type="Google" id="ProtNLM"/>
    </source>
</evidence>
<protein>
    <recommendedName>
        <fullName evidence="4">Heme exporter protein D</fullName>
    </recommendedName>
</protein>
<sequence length="43" mass="4980">MNHWPFIIAAYMLALGGTGGMIAWAWTAMRRAERKSDTLRRDR</sequence>
<keyword evidence="1" id="KW-1133">Transmembrane helix</keyword>
<reference evidence="2 3" key="1">
    <citation type="submission" date="2013-07" db="EMBL/GenBank/DDBJ databases">
        <title>Completed genome of Sphingomonas sanxanigenens NX02.</title>
        <authorList>
            <person name="Ma T."/>
            <person name="Huang H."/>
            <person name="Wu M."/>
            <person name="Li X."/>
            <person name="Li G."/>
        </authorList>
    </citation>
    <scope>NUCLEOTIDE SEQUENCE [LARGE SCALE GENOMIC DNA]</scope>
    <source>
        <strain evidence="2 3">NX02</strain>
    </source>
</reference>
<evidence type="ECO:0000256" key="1">
    <source>
        <dbReference type="SAM" id="Phobius"/>
    </source>
</evidence>
<gene>
    <name evidence="2" type="ORF">NX02_13265</name>
</gene>
<accession>W0AB72</accession>
<dbReference type="KEGG" id="ssan:NX02_13265"/>
<dbReference type="EMBL" id="CP006644">
    <property type="protein sequence ID" value="AHE54351.1"/>
    <property type="molecule type" value="Genomic_DNA"/>
</dbReference>
<dbReference type="RefSeq" id="WP_281178343.1">
    <property type="nucleotide sequence ID" value="NZ_CP006644.1"/>
</dbReference>
<dbReference type="PATRIC" id="fig|1123269.5.peg.2583"/>
<keyword evidence="1" id="KW-0812">Transmembrane</keyword>
<proteinExistence type="predicted"/>
<dbReference type="Proteomes" id="UP000018851">
    <property type="component" value="Chromosome"/>
</dbReference>
<name>W0AB72_9SPHN</name>
<organism evidence="2 3">
    <name type="scientific">Sphingomonas sanxanigenens DSM 19645 = NX02</name>
    <dbReference type="NCBI Taxonomy" id="1123269"/>
    <lineage>
        <taxon>Bacteria</taxon>
        <taxon>Pseudomonadati</taxon>
        <taxon>Pseudomonadota</taxon>
        <taxon>Alphaproteobacteria</taxon>
        <taxon>Sphingomonadales</taxon>
        <taxon>Sphingomonadaceae</taxon>
        <taxon>Sphingomonas</taxon>
    </lineage>
</organism>
<evidence type="ECO:0000313" key="3">
    <source>
        <dbReference type="Proteomes" id="UP000018851"/>
    </source>
</evidence>
<evidence type="ECO:0000313" key="2">
    <source>
        <dbReference type="EMBL" id="AHE54351.1"/>
    </source>
</evidence>
<dbReference type="AlphaFoldDB" id="W0AB72"/>
<keyword evidence="3" id="KW-1185">Reference proteome</keyword>
<keyword evidence="1" id="KW-0472">Membrane</keyword>
<dbReference type="HOGENOM" id="CLU_214995_0_0_5"/>
<feature type="transmembrane region" description="Helical" evidence="1">
    <location>
        <begin position="6"/>
        <end position="26"/>
    </location>
</feature>